<dbReference type="PATRIC" id="fig|161398.10.peg.2103"/>
<evidence type="ECO:0000313" key="2">
    <source>
        <dbReference type="EMBL" id="ALO42566.1"/>
    </source>
</evidence>
<organism evidence="2 3">
    <name type="scientific">Pseudoalteromonas phenolica</name>
    <dbReference type="NCBI Taxonomy" id="161398"/>
    <lineage>
        <taxon>Bacteria</taxon>
        <taxon>Pseudomonadati</taxon>
        <taxon>Pseudomonadota</taxon>
        <taxon>Gammaproteobacteria</taxon>
        <taxon>Alteromonadales</taxon>
        <taxon>Pseudoalteromonadaceae</taxon>
        <taxon>Pseudoalteromonas</taxon>
    </lineage>
</organism>
<feature type="transmembrane region" description="Helical" evidence="1">
    <location>
        <begin position="144"/>
        <end position="161"/>
    </location>
</feature>
<dbReference type="STRING" id="161398.PP2015_2068"/>
<protein>
    <submittedName>
        <fullName evidence="2">Uncharacterized protein</fullName>
    </submittedName>
</protein>
<accession>A0A0S2K2N9</accession>
<keyword evidence="1" id="KW-0812">Transmembrane</keyword>
<proteinExistence type="predicted"/>
<evidence type="ECO:0000313" key="3">
    <source>
        <dbReference type="Proteomes" id="UP000061457"/>
    </source>
</evidence>
<keyword evidence="1" id="KW-0472">Membrane</keyword>
<dbReference type="EMBL" id="CP013187">
    <property type="protein sequence ID" value="ALO42566.1"/>
    <property type="molecule type" value="Genomic_DNA"/>
</dbReference>
<keyword evidence="3" id="KW-1185">Reference proteome</keyword>
<feature type="transmembrane region" description="Helical" evidence="1">
    <location>
        <begin position="100"/>
        <end position="124"/>
    </location>
</feature>
<feature type="transmembrane region" description="Helical" evidence="1">
    <location>
        <begin position="29"/>
        <end position="49"/>
    </location>
</feature>
<keyword evidence="1" id="KW-1133">Transmembrane helix</keyword>
<feature type="transmembrane region" description="Helical" evidence="1">
    <location>
        <begin position="6"/>
        <end position="22"/>
    </location>
</feature>
<evidence type="ECO:0000256" key="1">
    <source>
        <dbReference type="SAM" id="Phobius"/>
    </source>
</evidence>
<name>A0A0S2K2N9_9GAMM</name>
<feature type="transmembrane region" description="Helical" evidence="1">
    <location>
        <begin position="55"/>
        <end position="76"/>
    </location>
</feature>
<dbReference type="KEGG" id="pphe:PP2015_2068"/>
<dbReference type="OrthoDB" id="6291204at2"/>
<dbReference type="AlphaFoldDB" id="A0A0S2K2N9"/>
<sequence length="171" mass="20171">MSFHFLDLLIPISCAITLCLAWKDINARYMVVCCLLSSIVCLLSLNWAMTKPIGFYAWSMAMSGLFLVFVFGRRYWALKFGYIKFFSEAYDQHRYTPQEAILVAVSVICIVSNFITLVEVYMYWKYWFDNAYYKLYVRDNLQKFMIILSSLIYLSYGFKVSKKKELNQESV</sequence>
<reference evidence="2 3" key="1">
    <citation type="submission" date="2015-11" db="EMBL/GenBank/DDBJ databases">
        <authorList>
            <person name="Zhang Y."/>
            <person name="Guo Z."/>
        </authorList>
    </citation>
    <scope>NUCLEOTIDE SEQUENCE [LARGE SCALE GENOMIC DNA]</scope>
    <source>
        <strain evidence="2 3">KCTC 12086</strain>
    </source>
</reference>
<dbReference type="Proteomes" id="UP000061457">
    <property type="component" value="Chromosome I"/>
</dbReference>
<gene>
    <name evidence="2" type="ORF">PP2015_2068</name>
</gene>
<dbReference type="RefSeq" id="WP_058030224.1">
    <property type="nucleotide sequence ID" value="NZ_CP013187.1"/>
</dbReference>